<evidence type="ECO:0000313" key="2">
    <source>
        <dbReference type="EMBL" id="KAA3479808.1"/>
    </source>
</evidence>
<keyword evidence="3" id="KW-1185">Reference proteome</keyword>
<evidence type="ECO:0000313" key="3">
    <source>
        <dbReference type="Proteomes" id="UP000325315"/>
    </source>
</evidence>
<dbReference type="AlphaFoldDB" id="A0A5B6WF53"/>
<dbReference type="OrthoDB" id="411615at2759"/>
<protein>
    <submittedName>
        <fullName evidence="2">Retrovirus-related Pol polyprotein from transposon TNT 1-94</fullName>
    </submittedName>
</protein>
<name>A0A5B6WF53_9ROSI</name>
<organism evidence="2 3">
    <name type="scientific">Gossypium australe</name>
    <dbReference type="NCBI Taxonomy" id="47621"/>
    <lineage>
        <taxon>Eukaryota</taxon>
        <taxon>Viridiplantae</taxon>
        <taxon>Streptophyta</taxon>
        <taxon>Embryophyta</taxon>
        <taxon>Tracheophyta</taxon>
        <taxon>Spermatophyta</taxon>
        <taxon>Magnoliopsida</taxon>
        <taxon>eudicotyledons</taxon>
        <taxon>Gunneridae</taxon>
        <taxon>Pentapetalae</taxon>
        <taxon>rosids</taxon>
        <taxon>malvids</taxon>
        <taxon>Malvales</taxon>
        <taxon>Malvaceae</taxon>
        <taxon>Malvoideae</taxon>
        <taxon>Gossypium</taxon>
    </lineage>
</organism>
<dbReference type="InterPro" id="IPR013103">
    <property type="entry name" value="RVT_2"/>
</dbReference>
<dbReference type="Pfam" id="PF07727">
    <property type="entry name" value="RVT_2"/>
    <property type="match status" value="1"/>
</dbReference>
<sequence>MKSNDVWDLVLFPKGVKAIGCKWVFKTKKRLNRHHSFCIMLALDVGFDFDLQQMDVKIIFLNGDLEEEAYMKQPKGFSSSDGEYLVCKLEKSIYVTPLTRLGRQTRVSRCYHRHHGVCSD</sequence>
<evidence type="ECO:0000259" key="1">
    <source>
        <dbReference type="Pfam" id="PF07727"/>
    </source>
</evidence>
<accession>A0A5B6WF53</accession>
<reference evidence="3" key="1">
    <citation type="journal article" date="2019" name="Plant Biotechnol. J.">
        <title>Genome sequencing of the Australian wild diploid species Gossypium australe highlights disease resistance and delayed gland morphogenesis.</title>
        <authorList>
            <person name="Cai Y."/>
            <person name="Cai X."/>
            <person name="Wang Q."/>
            <person name="Wang P."/>
            <person name="Zhang Y."/>
            <person name="Cai C."/>
            <person name="Xu Y."/>
            <person name="Wang K."/>
            <person name="Zhou Z."/>
            <person name="Wang C."/>
            <person name="Geng S."/>
            <person name="Li B."/>
            <person name="Dong Q."/>
            <person name="Hou Y."/>
            <person name="Wang H."/>
            <person name="Ai P."/>
            <person name="Liu Z."/>
            <person name="Yi F."/>
            <person name="Sun M."/>
            <person name="An G."/>
            <person name="Cheng J."/>
            <person name="Zhang Y."/>
            <person name="Shi Q."/>
            <person name="Xie Y."/>
            <person name="Shi X."/>
            <person name="Chang Y."/>
            <person name="Huang F."/>
            <person name="Chen Y."/>
            <person name="Hong S."/>
            <person name="Mi L."/>
            <person name="Sun Q."/>
            <person name="Zhang L."/>
            <person name="Zhou B."/>
            <person name="Peng R."/>
            <person name="Zhang X."/>
            <person name="Liu F."/>
        </authorList>
    </citation>
    <scope>NUCLEOTIDE SEQUENCE [LARGE SCALE GENOMIC DNA]</scope>
    <source>
        <strain evidence="3">cv. PA1801</strain>
    </source>
</reference>
<feature type="domain" description="Reverse transcriptase Ty1/copia-type" evidence="1">
    <location>
        <begin position="34"/>
        <end position="94"/>
    </location>
</feature>
<proteinExistence type="predicted"/>
<gene>
    <name evidence="2" type="ORF">EPI10_020290</name>
</gene>
<dbReference type="EMBL" id="SMMG02000003">
    <property type="protein sequence ID" value="KAA3479808.1"/>
    <property type="molecule type" value="Genomic_DNA"/>
</dbReference>
<comment type="caution">
    <text evidence="2">The sequence shown here is derived from an EMBL/GenBank/DDBJ whole genome shotgun (WGS) entry which is preliminary data.</text>
</comment>
<dbReference type="Proteomes" id="UP000325315">
    <property type="component" value="Unassembled WGS sequence"/>
</dbReference>